<feature type="domain" description="UspA" evidence="2">
    <location>
        <begin position="106"/>
        <end position="189"/>
    </location>
</feature>
<dbReference type="PATRIC" id="fig|1126211.3.peg.957"/>
<sequence>MQVLHFCHTGIVKQTFFTERMRPMFHADRLIAAFDGSDDSKKALQKAIDLSKTFHADLTVVHSHNAKDTRTIVDPPRPGAGATYIGGGIASVPDPLQAERISPDPMIYEDRTEEIVAEARMLMNDSQIDGDIDILEGDPADAIIEHADRISADLIVMGSRDQNRLKKLLFGSVSEKLSSKSDIPVLIVK</sequence>
<evidence type="ECO:0000313" key="3">
    <source>
        <dbReference type="EMBL" id="AFJ61047.1"/>
    </source>
</evidence>
<dbReference type="PANTHER" id="PTHR46268">
    <property type="entry name" value="STRESS RESPONSE PROTEIN NHAX"/>
    <property type="match status" value="1"/>
</dbReference>
<dbReference type="EMBL" id="CP003332">
    <property type="protein sequence ID" value="AFJ61047.1"/>
    <property type="molecule type" value="Genomic_DNA"/>
</dbReference>
<dbReference type="CDD" id="cd00293">
    <property type="entry name" value="USP-like"/>
    <property type="match status" value="1"/>
</dbReference>
<dbReference type="KEGG" id="bya:BANAU_0897"/>
<dbReference type="Gene3D" id="3.40.50.620">
    <property type="entry name" value="HUPs"/>
    <property type="match status" value="1"/>
</dbReference>
<dbReference type="PANTHER" id="PTHR46268:SF6">
    <property type="entry name" value="UNIVERSAL STRESS PROTEIN UP12"/>
    <property type="match status" value="1"/>
</dbReference>
<dbReference type="AlphaFoldDB" id="I2C323"/>
<reference evidence="3 4" key="1">
    <citation type="journal article" date="2012" name="J. Biotechnol.">
        <title>Genome sequence of the plant growth promoting strain Bacillus amyloliquefaciens subsp. plantarum B9601-Y2 and expression of mersacidin and other secondary metabolites.</title>
        <authorList>
            <person name="He P."/>
            <person name="Hao K."/>
            <person name="Blom J."/>
            <person name="Ruckert C."/>
            <person name="Vater J."/>
            <person name="Mao Z."/>
            <person name="Wu Y."/>
            <person name="Hou M."/>
            <person name="He P."/>
            <person name="He Y."/>
            <person name="Borriss R."/>
        </authorList>
    </citation>
    <scope>NUCLEOTIDE SEQUENCE [LARGE SCALE GENOMIC DNA]</scope>
    <source>
        <strain evidence="3">Y2</strain>
    </source>
</reference>
<dbReference type="SUPFAM" id="SSF52402">
    <property type="entry name" value="Adenine nucleotide alpha hydrolases-like"/>
    <property type="match status" value="1"/>
</dbReference>
<dbReference type="PRINTS" id="PR01438">
    <property type="entry name" value="UNVRSLSTRESS"/>
</dbReference>
<evidence type="ECO:0000256" key="1">
    <source>
        <dbReference type="ARBA" id="ARBA00008791"/>
    </source>
</evidence>
<accession>I2C323</accession>
<protein>
    <submittedName>
        <fullName evidence="3">Stress response protein</fullName>
    </submittedName>
</protein>
<dbReference type="InterPro" id="IPR006015">
    <property type="entry name" value="Universal_stress_UspA"/>
</dbReference>
<dbReference type="KEGG" id="bqy:MUS_1009"/>
<proteinExistence type="inferred from homology"/>
<name>I2C323_BACAY</name>
<organism evidence="3 4">
    <name type="scientific">Bacillus amyloliquefaciens (strain Y2)</name>
    <name type="common">Bacillus amyloliquefaciens subsp. plantarum (strain B9601-Y2)</name>
    <dbReference type="NCBI Taxonomy" id="1155777"/>
    <lineage>
        <taxon>Bacteria</taxon>
        <taxon>Bacillati</taxon>
        <taxon>Bacillota</taxon>
        <taxon>Bacilli</taxon>
        <taxon>Bacillales</taxon>
        <taxon>Bacillaceae</taxon>
        <taxon>Bacillus</taxon>
        <taxon>Bacillus amyloliquefaciens group</taxon>
    </lineage>
</organism>
<evidence type="ECO:0000259" key="2">
    <source>
        <dbReference type="Pfam" id="PF00582"/>
    </source>
</evidence>
<gene>
    <name evidence="3" type="primary">nhaX</name>
    <name evidence="3" type="ORF">MUS_1009</name>
</gene>
<dbReference type="Proteomes" id="UP000002878">
    <property type="component" value="Chromosome"/>
</dbReference>
<evidence type="ECO:0000313" key="4">
    <source>
        <dbReference type="Proteomes" id="UP000002878"/>
    </source>
</evidence>
<dbReference type="HOGENOM" id="CLU_049301_16_2_9"/>
<feature type="domain" description="UspA" evidence="2">
    <location>
        <begin position="28"/>
        <end position="68"/>
    </location>
</feature>
<dbReference type="InterPro" id="IPR014729">
    <property type="entry name" value="Rossmann-like_a/b/a_fold"/>
</dbReference>
<dbReference type="Pfam" id="PF00582">
    <property type="entry name" value="Usp"/>
    <property type="match status" value="2"/>
</dbReference>
<dbReference type="InterPro" id="IPR006016">
    <property type="entry name" value="UspA"/>
</dbReference>
<comment type="similarity">
    <text evidence="1">Belongs to the universal stress protein A family.</text>
</comment>